<dbReference type="RefSeq" id="WP_069661581.1">
    <property type="nucleotide sequence ID" value="NZ_JBHUJJ010000001.1"/>
</dbReference>
<keyword evidence="1" id="KW-1133">Transmembrane helix</keyword>
<keyword evidence="1" id="KW-0472">Membrane</keyword>
<feature type="transmembrane region" description="Helical" evidence="1">
    <location>
        <begin position="289"/>
        <end position="309"/>
    </location>
</feature>
<evidence type="ECO:0000313" key="2">
    <source>
        <dbReference type="EMBL" id="OEG20268.1"/>
    </source>
</evidence>
<keyword evidence="1" id="KW-0812">Transmembrane</keyword>
<protein>
    <recommendedName>
        <fullName evidence="4">Thiopeptide-type bacteriocin biosynthesis domain-containing protein</fullName>
    </recommendedName>
</protein>
<evidence type="ECO:0008006" key="4">
    <source>
        <dbReference type="Google" id="ProtNLM"/>
    </source>
</evidence>
<dbReference type="OrthoDB" id="2445137at2"/>
<comment type="caution">
    <text evidence="2">The sequence shown here is derived from an EMBL/GenBank/DDBJ whole genome shotgun (WGS) entry which is preliminary data.</text>
</comment>
<keyword evidence="3" id="KW-1185">Reference proteome</keyword>
<evidence type="ECO:0000313" key="3">
    <source>
        <dbReference type="Proteomes" id="UP000095094"/>
    </source>
</evidence>
<accession>A0A1E5H5M0</accession>
<dbReference type="EMBL" id="MIJY01000001">
    <property type="protein sequence ID" value="OEG20268.1"/>
    <property type="molecule type" value="Genomic_DNA"/>
</dbReference>
<proteinExistence type="predicted"/>
<evidence type="ECO:0000256" key="1">
    <source>
        <dbReference type="SAM" id="Phobius"/>
    </source>
</evidence>
<dbReference type="Proteomes" id="UP000095094">
    <property type="component" value="Unassembled WGS sequence"/>
</dbReference>
<organism evidence="2 3">
    <name type="scientific">Enterococcus termitis</name>
    <dbReference type="NCBI Taxonomy" id="332950"/>
    <lineage>
        <taxon>Bacteria</taxon>
        <taxon>Bacillati</taxon>
        <taxon>Bacillota</taxon>
        <taxon>Bacilli</taxon>
        <taxon>Lactobacillales</taxon>
        <taxon>Enterococcaceae</taxon>
        <taxon>Enterococcus</taxon>
    </lineage>
</organism>
<name>A0A1E5H5M0_9ENTE</name>
<gene>
    <name evidence="2" type="ORF">BCR25_00105</name>
</gene>
<sequence>MYQICIYNYDRSLEETLLLFIELLMDGHSNFISKSWEGGPHLQIVTRNKPTKEIISKLKKKLGQLIDQHPLEASYVKKIQDQYERNLSLLSKLENKKQIKKIREHGEVEVCPFEFFFHNQLMTQLYVGERFKLNQLLMDTKKYLITENLSEAELFPLIFAKISNVYQQNGDNKGYFSFISHVHGFLELSEKQDRPYSESVFEKIYQEKQLKFEYLKKIHSKILERWANQFSQFYYDCLEQVDQLVDEAYRSELERTITELEKNFQNDFHQNFVHYSRQKNFMENSEATAYRFTINLLYLVLPFFNISALKKQQYLYLAYREVEKEKGITWREELGLGINN</sequence>
<dbReference type="AlphaFoldDB" id="A0A1E5H5M0"/>
<reference evidence="3" key="1">
    <citation type="submission" date="2016-09" db="EMBL/GenBank/DDBJ databases">
        <authorList>
            <person name="Gulvik C.A."/>
        </authorList>
    </citation>
    <scope>NUCLEOTIDE SEQUENCE [LARGE SCALE GENOMIC DNA]</scope>
    <source>
        <strain evidence="3">LMG 8895</strain>
    </source>
</reference>